<dbReference type="EMBL" id="LR787025">
    <property type="protein sequence ID" value="CAB3262887.1"/>
    <property type="molecule type" value="mRNA"/>
</dbReference>
<reference evidence="6" key="1">
    <citation type="submission" date="2020-04" db="EMBL/GenBank/DDBJ databases">
        <authorList>
            <person name="Neveu A P."/>
        </authorList>
    </citation>
    <scope>NUCLEOTIDE SEQUENCE</scope>
    <source>
        <tissue evidence="6">Whole embryo</tissue>
    </source>
</reference>
<dbReference type="PROSITE" id="PS50222">
    <property type="entry name" value="EF_HAND_2"/>
    <property type="match status" value="1"/>
</dbReference>
<feature type="domain" description="JmjC" evidence="5">
    <location>
        <begin position="145"/>
        <end position="307"/>
    </location>
</feature>
<protein>
    <submittedName>
        <fullName evidence="6">Uncharacterized protein LOC100184694</fullName>
    </submittedName>
</protein>
<evidence type="ECO:0000256" key="2">
    <source>
        <dbReference type="SAM" id="MobiDB-lite"/>
    </source>
</evidence>
<dbReference type="InterPro" id="IPR041667">
    <property type="entry name" value="Cupin_8"/>
</dbReference>
<accession>A0A6F9DHF6</accession>
<sequence length="693" mass="80275">MLLLVNFLLAVFTPTLCDIISHAELVAQDPAFHIKFPKPILPSDGISASLVGHLEELGLQSPPIGQIPEYFHSPTPRELWDTQVKLYRPAVYRGMLNGSPAVGNWTHDEYLIKEYGDQEVLVEKKFEDRKSEPKRMTIEAFLKNYKEQNWYIVTILPNAMRKDVKVPKPLMCSSFNKNLQELNLWVGTHGTRSKLHYDADNIIHCVVAGRKDWILINPEHKPKLDMVWGAKGQGSGFSHLDVDNVNLTENPDVSDIPWEYVSLYAGDCLYLPPQYLHQVRSYNRSVSSTFLFYPRDTFSDDDCKELDLDSYLSLSDVYVYWVYEQGQETVDMGYQNPVNVRRNTVATLRAFGIDTMSWKEFLYVAYMTYGEEIFGMSAVIKNLFKGFDIDGDQIISIEDIENMDIEKWKDFCRATDSPHGPTKSELSINDEKSEKSPEFNPRDNDYYRDVKMARRFLNFIVKKHGRKNLLLFPEFKNYVETVNDTPESAFVLLDSNMDGVLSRDEIEHTSDVSIRKFARMGYIYTVNKKLHGGGPWEDVNVVEGDKEEQKVSNFPDEVKFIEESIQKGYEAVKSSTDNKMDKTEFINLFKDHMSEEILKPVDFDFLFRILSSSKEYATPKDFEEILFEPEETPDAQENDNEPVVKKDNSDRNIHKRKGFIGVLDAMQGIYTFQRASEERLERLRKRQSRKEEL</sequence>
<feature type="chain" id="PRO_5026116379" evidence="3">
    <location>
        <begin position="18"/>
        <end position="693"/>
    </location>
</feature>
<gene>
    <name evidence="6" type="primary">LOC100184694</name>
</gene>
<dbReference type="Gene3D" id="1.10.238.10">
    <property type="entry name" value="EF-hand"/>
    <property type="match status" value="1"/>
</dbReference>
<organism evidence="6">
    <name type="scientific">Phallusia mammillata</name>
    <dbReference type="NCBI Taxonomy" id="59560"/>
    <lineage>
        <taxon>Eukaryota</taxon>
        <taxon>Metazoa</taxon>
        <taxon>Chordata</taxon>
        <taxon>Tunicata</taxon>
        <taxon>Ascidiacea</taxon>
        <taxon>Phlebobranchia</taxon>
        <taxon>Ascidiidae</taxon>
        <taxon>Phallusia</taxon>
    </lineage>
</organism>
<evidence type="ECO:0000259" key="5">
    <source>
        <dbReference type="PROSITE" id="PS51184"/>
    </source>
</evidence>
<dbReference type="InterPro" id="IPR002048">
    <property type="entry name" value="EF_hand_dom"/>
</dbReference>
<feature type="region of interest" description="Disordered" evidence="2">
    <location>
        <begin position="630"/>
        <end position="650"/>
    </location>
</feature>
<evidence type="ECO:0000259" key="4">
    <source>
        <dbReference type="PROSITE" id="PS50222"/>
    </source>
</evidence>
<dbReference type="InterPro" id="IPR003347">
    <property type="entry name" value="JmjC_dom"/>
</dbReference>
<dbReference type="PROSITE" id="PS00018">
    <property type="entry name" value="EF_HAND_1"/>
    <property type="match status" value="2"/>
</dbReference>
<dbReference type="PROSITE" id="PS51184">
    <property type="entry name" value="JMJC"/>
    <property type="match status" value="1"/>
</dbReference>
<feature type="region of interest" description="Disordered" evidence="2">
    <location>
        <begin position="414"/>
        <end position="441"/>
    </location>
</feature>
<dbReference type="SUPFAM" id="SSF51197">
    <property type="entry name" value="Clavaminate synthase-like"/>
    <property type="match status" value="1"/>
</dbReference>
<feature type="signal peptide" evidence="3">
    <location>
        <begin position="1"/>
        <end position="17"/>
    </location>
</feature>
<evidence type="ECO:0000256" key="1">
    <source>
        <dbReference type="ARBA" id="ARBA00022837"/>
    </source>
</evidence>
<keyword evidence="3" id="KW-0732">Signal</keyword>
<keyword evidence="1" id="KW-0106">Calcium</keyword>
<dbReference type="SMART" id="SM00558">
    <property type="entry name" value="JmjC"/>
    <property type="match status" value="1"/>
</dbReference>
<dbReference type="Pfam" id="PF13621">
    <property type="entry name" value="Cupin_8"/>
    <property type="match status" value="1"/>
</dbReference>
<dbReference type="InterPro" id="IPR011992">
    <property type="entry name" value="EF-hand-dom_pair"/>
</dbReference>
<feature type="compositionally biased region" description="Acidic residues" evidence="2">
    <location>
        <begin position="630"/>
        <end position="640"/>
    </location>
</feature>
<dbReference type="Gene3D" id="2.60.120.650">
    <property type="entry name" value="Cupin"/>
    <property type="match status" value="1"/>
</dbReference>
<name>A0A6F9DHF6_9ASCI</name>
<dbReference type="PANTHER" id="PTHR12461">
    <property type="entry name" value="HYPOXIA-INDUCIBLE FACTOR 1 ALPHA INHIBITOR-RELATED"/>
    <property type="match status" value="1"/>
</dbReference>
<feature type="compositionally biased region" description="Basic and acidic residues" evidence="2">
    <location>
        <begin position="429"/>
        <end position="441"/>
    </location>
</feature>
<dbReference type="InterPro" id="IPR018247">
    <property type="entry name" value="EF_Hand_1_Ca_BS"/>
</dbReference>
<dbReference type="AlphaFoldDB" id="A0A6F9DHF6"/>
<proteinExistence type="evidence at transcript level"/>
<dbReference type="SUPFAM" id="SSF47473">
    <property type="entry name" value="EF-hand"/>
    <property type="match status" value="1"/>
</dbReference>
<dbReference type="PANTHER" id="PTHR12461:SF53">
    <property type="entry name" value="JMJC DOMAIN-CONTAINING PROTEIN"/>
    <property type="match status" value="1"/>
</dbReference>
<dbReference type="GO" id="GO:0005509">
    <property type="term" value="F:calcium ion binding"/>
    <property type="evidence" value="ECO:0007669"/>
    <property type="project" value="InterPro"/>
</dbReference>
<feature type="domain" description="EF-hand" evidence="4">
    <location>
        <begin position="375"/>
        <end position="410"/>
    </location>
</feature>
<evidence type="ECO:0000313" key="6">
    <source>
        <dbReference type="EMBL" id="CAB3262887.1"/>
    </source>
</evidence>
<evidence type="ECO:0000256" key="3">
    <source>
        <dbReference type="SAM" id="SignalP"/>
    </source>
</evidence>